<dbReference type="InterPro" id="IPR029063">
    <property type="entry name" value="SAM-dependent_MTases_sf"/>
</dbReference>
<dbReference type="PANTHER" id="PTHR43464:SF19">
    <property type="entry name" value="UBIQUINONE BIOSYNTHESIS O-METHYLTRANSFERASE, MITOCHONDRIAL"/>
    <property type="match status" value="1"/>
</dbReference>
<evidence type="ECO:0000313" key="5">
    <source>
        <dbReference type="EMBL" id="QNN63871.1"/>
    </source>
</evidence>
<name>A0A7G9S7P6_9MICO</name>
<accession>A0A7G9S7P6</accession>
<sequence length="257" mass="28840">MDNPACDKRELRRTLERFRLINRLVSGWGRAYRSQLRPVLAELQSQGQVDSRARPEPQIRSGNQTRLHAYRQRPIRILDIGCGGGDVLRRIVRLARRDGFEVEALGIDVDPTAIAVAQSHQSRNPVSGLTFRQATSRDLVAEGARFNIVISNHLIHHLGASEHSDAEPSGSEFTELFADSARLAIHLCVHSDIARHRLAYAAYALLAAPLTIGTFAYTDGLRSIRRSYTHAELVDLLPSNWRVERATPFRLLAVLKR</sequence>
<dbReference type="Gene3D" id="3.40.50.150">
    <property type="entry name" value="Vaccinia Virus protein VP39"/>
    <property type="match status" value="1"/>
</dbReference>
<organism evidence="5 6">
    <name type="scientific">Leucobacter denitrificans</name>
    <dbReference type="NCBI Taxonomy" id="683042"/>
    <lineage>
        <taxon>Bacteria</taxon>
        <taxon>Bacillati</taxon>
        <taxon>Actinomycetota</taxon>
        <taxon>Actinomycetes</taxon>
        <taxon>Micrococcales</taxon>
        <taxon>Microbacteriaceae</taxon>
        <taxon>Leucobacter</taxon>
    </lineage>
</organism>
<protein>
    <submittedName>
        <fullName evidence="5">Methyltransferase domain-containing protein</fullName>
    </submittedName>
</protein>
<gene>
    <name evidence="5" type="ORF">H9L06_03475</name>
</gene>
<dbReference type="GO" id="GO:0032259">
    <property type="term" value="P:methylation"/>
    <property type="evidence" value="ECO:0007669"/>
    <property type="project" value="UniProtKB-KW"/>
</dbReference>
<dbReference type="EMBL" id="CP060716">
    <property type="protein sequence ID" value="QNN63871.1"/>
    <property type="molecule type" value="Genomic_DNA"/>
</dbReference>
<keyword evidence="1 5" id="KW-0489">Methyltransferase</keyword>
<keyword evidence="3" id="KW-0949">S-adenosyl-L-methionine</keyword>
<keyword evidence="2 5" id="KW-0808">Transferase</keyword>
<dbReference type="InterPro" id="IPR025714">
    <property type="entry name" value="Methyltranfer_dom"/>
</dbReference>
<evidence type="ECO:0000259" key="4">
    <source>
        <dbReference type="Pfam" id="PF13847"/>
    </source>
</evidence>
<evidence type="ECO:0000256" key="3">
    <source>
        <dbReference type="ARBA" id="ARBA00022691"/>
    </source>
</evidence>
<feature type="domain" description="Methyltransferase" evidence="4">
    <location>
        <begin position="75"/>
        <end position="162"/>
    </location>
</feature>
<dbReference type="GO" id="GO:0008168">
    <property type="term" value="F:methyltransferase activity"/>
    <property type="evidence" value="ECO:0007669"/>
    <property type="project" value="UniProtKB-KW"/>
</dbReference>
<dbReference type="CDD" id="cd02440">
    <property type="entry name" value="AdoMet_MTases"/>
    <property type="match status" value="1"/>
</dbReference>
<evidence type="ECO:0000256" key="1">
    <source>
        <dbReference type="ARBA" id="ARBA00022603"/>
    </source>
</evidence>
<evidence type="ECO:0000313" key="6">
    <source>
        <dbReference type="Proteomes" id="UP000515934"/>
    </source>
</evidence>
<reference evidence="5 6" key="1">
    <citation type="submission" date="2020-08" db="EMBL/GenBank/DDBJ databases">
        <title>Genome sequence of Leucobacter denitrificans KACC 14055T.</title>
        <authorList>
            <person name="Hyun D.-W."/>
            <person name="Bae J.-W."/>
        </authorList>
    </citation>
    <scope>NUCLEOTIDE SEQUENCE [LARGE SCALE GENOMIC DNA]</scope>
    <source>
        <strain evidence="5 6">KACC 14055</strain>
    </source>
</reference>
<evidence type="ECO:0000256" key="2">
    <source>
        <dbReference type="ARBA" id="ARBA00022679"/>
    </source>
</evidence>
<keyword evidence="6" id="KW-1185">Reference proteome</keyword>
<dbReference type="Proteomes" id="UP000515934">
    <property type="component" value="Chromosome"/>
</dbReference>
<dbReference type="PANTHER" id="PTHR43464">
    <property type="entry name" value="METHYLTRANSFERASE"/>
    <property type="match status" value="1"/>
</dbReference>
<dbReference type="Pfam" id="PF13847">
    <property type="entry name" value="Methyltransf_31"/>
    <property type="match status" value="1"/>
</dbReference>
<dbReference type="AlphaFoldDB" id="A0A7G9S7P6"/>
<dbReference type="KEGG" id="ldn:H9L06_03475"/>
<proteinExistence type="predicted"/>
<dbReference type="SUPFAM" id="SSF53335">
    <property type="entry name" value="S-adenosyl-L-methionine-dependent methyltransferases"/>
    <property type="match status" value="1"/>
</dbReference>